<comment type="caution">
    <text evidence="2">The sequence shown here is derived from an EMBL/GenBank/DDBJ whole genome shotgun (WGS) entry which is preliminary data.</text>
</comment>
<evidence type="ECO:0000313" key="3">
    <source>
        <dbReference type="Proteomes" id="UP001168821"/>
    </source>
</evidence>
<feature type="domain" description="DDE-1" evidence="1">
    <location>
        <begin position="133"/>
        <end position="266"/>
    </location>
</feature>
<dbReference type="PANTHER" id="PTHR19303">
    <property type="entry name" value="TRANSPOSON"/>
    <property type="match status" value="1"/>
</dbReference>
<dbReference type="InterPro" id="IPR036397">
    <property type="entry name" value="RNaseH_sf"/>
</dbReference>
<evidence type="ECO:0000259" key="1">
    <source>
        <dbReference type="Pfam" id="PF03184"/>
    </source>
</evidence>
<dbReference type="InterPro" id="IPR004875">
    <property type="entry name" value="DDE_SF_endonuclease_dom"/>
</dbReference>
<dbReference type="Gene3D" id="3.30.420.10">
    <property type="entry name" value="Ribonuclease H-like superfamily/Ribonuclease H"/>
    <property type="match status" value="1"/>
</dbReference>
<protein>
    <recommendedName>
        <fullName evidence="1">DDE-1 domain-containing protein</fullName>
    </recommendedName>
</protein>
<proteinExistence type="predicted"/>
<keyword evidence="3" id="KW-1185">Reference proteome</keyword>
<dbReference type="GO" id="GO:0003677">
    <property type="term" value="F:DNA binding"/>
    <property type="evidence" value="ECO:0007669"/>
    <property type="project" value="TreeGrafter"/>
</dbReference>
<dbReference type="GO" id="GO:0005634">
    <property type="term" value="C:nucleus"/>
    <property type="evidence" value="ECO:0007669"/>
    <property type="project" value="TreeGrafter"/>
</dbReference>
<dbReference type="AlphaFoldDB" id="A0AA38IP32"/>
<dbReference type="Pfam" id="PF03184">
    <property type="entry name" value="DDE_1"/>
    <property type="match status" value="1"/>
</dbReference>
<evidence type="ECO:0000313" key="2">
    <source>
        <dbReference type="EMBL" id="KAJ3661558.1"/>
    </source>
</evidence>
<accession>A0AA38IP32</accession>
<dbReference type="Proteomes" id="UP001168821">
    <property type="component" value="Unassembled WGS sequence"/>
</dbReference>
<organism evidence="2 3">
    <name type="scientific">Zophobas morio</name>
    <dbReference type="NCBI Taxonomy" id="2755281"/>
    <lineage>
        <taxon>Eukaryota</taxon>
        <taxon>Metazoa</taxon>
        <taxon>Ecdysozoa</taxon>
        <taxon>Arthropoda</taxon>
        <taxon>Hexapoda</taxon>
        <taxon>Insecta</taxon>
        <taxon>Pterygota</taxon>
        <taxon>Neoptera</taxon>
        <taxon>Endopterygota</taxon>
        <taxon>Coleoptera</taxon>
        <taxon>Polyphaga</taxon>
        <taxon>Cucujiformia</taxon>
        <taxon>Tenebrionidae</taxon>
        <taxon>Zophobas</taxon>
    </lineage>
</organism>
<dbReference type="PANTHER" id="PTHR19303:SF74">
    <property type="entry name" value="POGO TRANSPOSABLE ELEMENT WITH KRAB DOMAIN"/>
    <property type="match status" value="1"/>
</dbReference>
<gene>
    <name evidence="2" type="ORF">Zmor_005949</name>
</gene>
<dbReference type="InterPro" id="IPR050863">
    <property type="entry name" value="CenT-Element_Derived"/>
</dbReference>
<sequence>MAKRGFPVHKTNLIMSVKKYLEDNGREPRYLNKSKTPGRSWFEGFLKRHSEIKQKHAESLSKARAAVTQDHIHRWFDEIQDYFKENNLQDILRDPTRTFNGDESGFMLCPKSGNVLGPTKSKEDFYQRVSAEKEQITVMATFSADGKIVPLMLIFPYKKMPKAIVESIPENWALGRSDSGWLNSEVFYEYMSNHFIPYIKSSNITRPVVLFVDGHRSHLTTQVSKLCDVNGVILISLLPNTTHILQPADVAVFKPFKAGWAAAVRSWKFQHFPKEVTRYTFGSILRLVFDQYATPKTIKNGFRKSGIFPFEKNNVDYSKCIPNRNIDNLPEHTVDHVVSS</sequence>
<name>A0AA38IP32_9CUCU</name>
<dbReference type="EMBL" id="JALNTZ010000002">
    <property type="protein sequence ID" value="KAJ3661558.1"/>
    <property type="molecule type" value="Genomic_DNA"/>
</dbReference>
<reference evidence="2" key="1">
    <citation type="journal article" date="2023" name="G3 (Bethesda)">
        <title>Whole genome assemblies of Zophobas morio and Tenebrio molitor.</title>
        <authorList>
            <person name="Kaur S."/>
            <person name="Stinson S.A."/>
            <person name="diCenzo G.C."/>
        </authorList>
    </citation>
    <scope>NUCLEOTIDE SEQUENCE</scope>
    <source>
        <strain evidence="2">QUZm001</strain>
    </source>
</reference>